<dbReference type="SUPFAM" id="SSF81382">
    <property type="entry name" value="Skp1 dimerisation domain-like"/>
    <property type="match status" value="1"/>
</dbReference>
<dbReference type="GO" id="GO:0006511">
    <property type="term" value="P:ubiquitin-dependent protein catabolic process"/>
    <property type="evidence" value="ECO:0007669"/>
    <property type="project" value="InterPro"/>
</dbReference>
<dbReference type="GO" id="GO:0042073">
    <property type="term" value="P:intraciliary transport"/>
    <property type="evidence" value="ECO:0007669"/>
    <property type="project" value="InterPro"/>
</dbReference>
<dbReference type="InterPro" id="IPR016073">
    <property type="entry name" value="Skp1_comp_POZ"/>
</dbReference>
<dbReference type="PANTHER" id="PTHR13376">
    <property type="entry name" value="INTRAFLAGELLAR TRANSPORT PROTEIN 46 HOMOLOG"/>
    <property type="match status" value="1"/>
</dbReference>
<keyword evidence="8" id="KW-0966">Cell projection</keyword>
<keyword evidence="11" id="KW-1185">Reference proteome</keyword>
<dbReference type="AlphaFoldDB" id="A0A0D8XEU4"/>
<keyword evidence="7" id="KW-0206">Cytoskeleton</keyword>
<dbReference type="Proteomes" id="UP000053766">
    <property type="component" value="Unassembled WGS sequence"/>
</dbReference>
<comment type="similarity">
    <text evidence="3">Belongs to the SKP1 family.</text>
</comment>
<dbReference type="GO" id="GO:0005815">
    <property type="term" value="C:microtubule organizing center"/>
    <property type="evidence" value="ECO:0007669"/>
    <property type="project" value="TreeGrafter"/>
</dbReference>
<dbReference type="PANTHER" id="PTHR13376:SF0">
    <property type="entry name" value="INTRAFLAGELLAR TRANSPORT PROTEIN 46 HOMOLOG"/>
    <property type="match status" value="1"/>
</dbReference>
<dbReference type="Pfam" id="PF03931">
    <property type="entry name" value="Skp1_POZ"/>
    <property type="match status" value="1"/>
</dbReference>
<evidence type="ECO:0000256" key="2">
    <source>
        <dbReference type="ARBA" id="ARBA00007700"/>
    </source>
</evidence>
<evidence type="ECO:0000256" key="8">
    <source>
        <dbReference type="ARBA" id="ARBA00023273"/>
    </source>
</evidence>
<accession>A0A0D8XEU4</accession>
<keyword evidence="6" id="KW-0969">Cilium</keyword>
<dbReference type="InterPro" id="IPR036296">
    <property type="entry name" value="SKP1-like_dim_sf"/>
</dbReference>
<dbReference type="Pfam" id="PF12317">
    <property type="entry name" value="IFT46_B_C"/>
    <property type="match status" value="1"/>
</dbReference>
<keyword evidence="5" id="KW-0963">Cytoplasm</keyword>
<evidence type="ECO:0000259" key="9">
    <source>
        <dbReference type="Pfam" id="PF03931"/>
    </source>
</evidence>
<dbReference type="GO" id="GO:0060271">
    <property type="term" value="P:cilium assembly"/>
    <property type="evidence" value="ECO:0007669"/>
    <property type="project" value="TreeGrafter"/>
</dbReference>
<evidence type="ECO:0000256" key="3">
    <source>
        <dbReference type="ARBA" id="ARBA00009993"/>
    </source>
</evidence>
<reference evidence="10 11" key="1">
    <citation type="submission" date="2013-11" db="EMBL/GenBank/DDBJ databases">
        <title>Draft genome of the bovine lungworm Dictyocaulus viviparus.</title>
        <authorList>
            <person name="Mitreva M."/>
        </authorList>
    </citation>
    <scope>NUCLEOTIDE SEQUENCE [LARGE SCALE GENOMIC DNA]</scope>
    <source>
        <strain evidence="10 11">HannoverDv2000</strain>
    </source>
</reference>
<evidence type="ECO:0000256" key="5">
    <source>
        <dbReference type="ARBA" id="ARBA00022490"/>
    </source>
</evidence>
<dbReference type="SMART" id="SM00512">
    <property type="entry name" value="Skp1"/>
    <property type="match status" value="1"/>
</dbReference>
<evidence type="ECO:0000256" key="6">
    <source>
        <dbReference type="ARBA" id="ARBA00023069"/>
    </source>
</evidence>
<dbReference type="STRING" id="29172.A0A0D8XEU4"/>
<dbReference type="InterPro" id="IPR022088">
    <property type="entry name" value="Intraflagellar_transp_cmplxB"/>
</dbReference>
<dbReference type="InterPro" id="IPR001232">
    <property type="entry name" value="SKP1-like"/>
</dbReference>
<organism evidence="10 11">
    <name type="scientific">Dictyocaulus viviparus</name>
    <name type="common">Bovine lungworm</name>
    <dbReference type="NCBI Taxonomy" id="29172"/>
    <lineage>
        <taxon>Eukaryota</taxon>
        <taxon>Metazoa</taxon>
        <taxon>Ecdysozoa</taxon>
        <taxon>Nematoda</taxon>
        <taxon>Chromadorea</taxon>
        <taxon>Rhabditida</taxon>
        <taxon>Rhabditina</taxon>
        <taxon>Rhabditomorpha</taxon>
        <taxon>Strongyloidea</taxon>
        <taxon>Metastrongylidae</taxon>
        <taxon>Dictyocaulus</taxon>
    </lineage>
</organism>
<comment type="subcellular location">
    <subcellularLocation>
        <location evidence="1">Cytoplasm</location>
        <location evidence="1">Cytoskeleton</location>
        <location evidence="1">Cilium basal body</location>
    </subcellularLocation>
</comment>
<dbReference type="OrthoDB" id="2119217at2759"/>
<dbReference type="InterPro" id="IPR011333">
    <property type="entry name" value="SKP1/BTB/POZ_sf"/>
</dbReference>
<dbReference type="GO" id="GO:0031514">
    <property type="term" value="C:motile cilium"/>
    <property type="evidence" value="ECO:0007669"/>
    <property type="project" value="TreeGrafter"/>
</dbReference>
<dbReference type="EMBL" id="KN716590">
    <property type="protein sequence ID" value="KJH43123.1"/>
    <property type="molecule type" value="Genomic_DNA"/>
</dbReference>
<comment type="similarity">
    <text evidence="2">Belongs to the IFT46 family.</text>
</comment>
<gene>
    <name evidence="10" type="ORF">DICVIV_10874</name>
</gene>
<dbReference type="Gene3D" id="3.30.710.10">
    <property type="entry name" value="Potassium Channel Kv1.1, Chain A"/>
    <property type="match status" value="1"/>
</dbReference>
<proteinExistence type="inferred from homology"/>
<evidence type="ECO:0000313" key="10">
    <source>
        <dbReference type="EMBL" id="KJH43123.1"/>
    </source>
</evidence>
<evidence type="ECO:0000313" key="11">
    <source>
        <dbReference type="Proteomes" id="UP000053766"/>
    </source>
</evidence>
<feature type="domain" description="SKP1 component POZ" evidence="9">
    <location>
        <begin position="7"/>
        <end position="64"/>
    </location>
</feature>
<evidence type="ECO:0000256" key="4">
    <source>
        <dbReference type="ARBA" id="ARBA00017206"/>
    </source>
</evidence>
<sequence>MQPMADVVLQSSDGAAYNLPIHIATLSSLVQDVLEHCTDDGCMIIPLPKVPSIALGPIVEWMHRKMRILPQFVSTPHECGYISEHEYGGRDSELSNWERLFFHRLDKGVLFMVLNAANYMGINSLIGSGSSYVAEMISGMELEEAKVYLNVSIENAANMESIQEKYSWVTPQYHCLSRSVYKLISPTFLNFGISARSARTSGNQRDVSKINTAEPQACEQHHDAGYEEALNLPSTIPYPPSSPPAYQSPRNFSMFENRDVGDISNSGSLNDLILSKVTLPFQQMIRKTNYVDEESESENHEYTDPVKNTIDGFDADEVQLMSFIDDYHPEEIRPRPLLKPFIMDYIPAIGDIDAMIKIPRPDEVEDNIGLIELDEPAVQQSDPTILTMQLRNASKEVNAQIDAPVKQLERADRSTHEIDRWISDIKELHRTRPSQSTVQFRGPMPDIESLMQEFHPHFEKSLEGLMIPSGDLDVDLEEYTDICLGLLDIPITRGRIQSLHCFFSLYREFKNSQHFKNLALNVTEKRKTIDRMEL</sequence>
<evidence type="ECO:0000256" key="1">
    <source>
        <dbReference type="ARBA" id="ARBA00004120"/>
    </source>
</evidence>
<reference evidence="11" key="2">
    <citation type="journal article" date="2016" name="Sci. Rep.">
        <title>Dictyocaulus viviparus genome, variome and transcriptome elucidate lungworm biology and support future intervention.</title>
        <authorList>
            <person name="McNulty S.N."/>
            <person name="Strube C."/>
            <person name="Rosa B.A."/>
            <person name="Martin J.C."/>
            <person name="Tyagi R."/>
            <person name="Choi Y.J."/>
            <person name="Wang Q."/>
            <person name="Hallsworth Pepin K."/>
            <person name="Zhang X."/>
            <person name="Ozersky P."/>
            <person name="Wilson R.K."/>
            <person name="Sternberg P.W."/>
            <person name="Gasser R.B."/>
            <person name="Mitreva M."/>
        </authorList>
    </citation>
    <scope>NUCLEOTIDE SEQUENCE [LARGE SCALE GENOMIC DNA]</scope>
    <source>
        <strain evidence="11">HannoverDv2000</strain>
    </source>
</reference>
<protein>
    <recommendedName>
        <fullName evidence="4">Intraflagellar transport protein 46 homolog</fullName>
    </recommendedName>
</protein>
<name>A0A0D8XEU4_DICVI</name>
<evidence type="ECO:0000256" key="7">
    <source>
        <dbReference type="ARBA" id="ARBA00023212"/>
    </source>
</evidence>
<dbReference type="GO" id="GO:0030992">
    <property type="term" value="C:intraciliary transport particle B"/>
    <property type="evidence" value="ECO:0007669"/>
    <property type="project" value="TreeGrafter"/>
</dbReference>
<dbReference type="SUPFAM" id="SSF54695">
    <property type="entry name" value="POZ domain"/>
    <property type="match status" value="1"/>
</dbReference>